<feature type="compositionally biased region" description="Low complexity" evidence="2">
    <location>
        <begin position="2479"/>
        <end position="2493"/>
    </location>
</feature>
<dbReference type="Proteomes" id="UP001314263">
    <property type="component" value="Unassembled WGS sequence"/>
</dbReference>
<keyword evidence="4" id="KW-1185">Reference proteome</keyword>
<name>A0AAV1IH13_9CHLO</name>
<feature type="region of interest" description="Disordered" evidence="2">
    <location>
        <begin position="3227"/>
        <end position="3270"/>
    </location>
</feature>
<proteinExistence type="predicted"/>
<feature type="region of interest" description="Disordered" evidence="2">
    <location>
        <begin position="2432"/>
        <end position="2493"/>
    </location>
</feature>
<evidence type="ECO:0000256" key="1">
    <source>
        <dbReference type="ARBA" id="ARBA00022581"/>
    </source>
</evidence>
<feature type="region of interest" description="Disordered" evidence="2">
    <location>
        <begin position="3282"/>
        <end position="3351"/>
    </location>
</feature>
<dbReference type="EMBL" id="CAUYUE010000015">
    <property type="protein sequence ID" value="CAK0786614.1"/>
    <property type="molecule type" value="Genomic_DNA"/>
</dbReference>
<sequence>MLQSLQYTASMGWRRRALPAVRAAWLVIAAQAIVTAIAADVGRTNNGASLSGDIWSSGSKRDLKQATVDPVTSNLPSQTPNPQLPTAGNSQYVDAAETAIGRDPVDTQIRSAFSPIVNPVLSTTARRPTTATATAVAAGPASPLRLFADNIGSRIVNGIATMLLNGPVSRTIINGIAASPFAHLFLDGVSGAAAVVGPIETNMLEVQTFLGARLRGATPGEALQEAETAGSNLNGLDQGLSSPSASSGRRLQDLTSYLPTATPLPELQAIATGSFAVALDNLIADFPVDASIEQALSPVVNPVVQYIVSTPALATPLAKLLGVDSKLETALNNIGTPVLSLVTGFLKSNPAAAEAAKAFAGAPATQAFIKTVSGLAIGIGPAEKAALAGATAAGTAVQTLKGAGLTAAKTAATQAVSGRRHILTQPVSDTAAATAASVLPSIPGLPSNVLIGLVGFLHDHPEVRSAVITFLQADSTKQFLATISSLAIKVNPAQVAGLAGAALIGEGAVSALVLEKVLSYIATKVAEPQAAPQQAPVPASPASVPTVPAAPTVPTVSGTVPGPPSQVVAAVPPPAVTAPGAAGSVAVPAVSTPPLPVEIAENATVPVLTPVPAVPVATAAPATPVPTPAATAAPVPALPTPTPMATAAPAVTPVAVPAAPVATPAVTAVPAATAAPVTFSTPAAPAATPVAPVAVPVAPAATPAAPASPLPAAPSSPIASYMSFGGKRHLLQGSPAPVSLLTALFPSQTPNPRLPSINNNAALAAYNTLTREDPFDQELNAALGPLLQPLNTLLSRTPASSNLIAGVLGNDSPVVSALTNVTLPLIRGFRNDILQNPLILDAIHIVTQSPMLQDYFTGIGNFTGDLAPIIRAYTRVGTYLGAVTNGQTANQALDAALALFPGASTAAEPVTISRNSPAPTQRSPAHHSPLPARSGSSSSPASPSPHHSPSPGHSGSPRSPAAPSGGRHLLQSAPSNATPLNIVDFLPQQTPNPELSRFLNNPALGALQQVVANDPFAQRLVSALSPTLTPILDYASRTPFFSSILTNIGASDNPVVKEITADVTPVLNTFSQGILQNPAAASVLNGLTSGPEVTAFVNQNGASFLGNITSILQSQQREVASLLQGPIPTAMPTSQSVLPALPIIGPTPTPVPQPVLPALPVLPTLPTASAGRRLQQAQGAQLPAIVQLLPTQTPNPSLPTPANNQALALQQVIGEDPVQSRLQAVLAPALAPVLQYVARTPALSDAIASVAGVNSTLVQQLTQIATPLLNTFSQGILQNPAARQALQDLTVTPNLEQLIQGLQNLTAITNPPVFSLLNGFSFLGNISSILQQQEQAIAAALVPRTPSADHTRGLKQASNGETDLTTLLGSMGAGQSGQAQQVPAIAAAVPSPTPVPDLAAILPSQTPNPSLPTSSTNAALAALNRIIANDPFDQQLEAVLSPALGPLLSAIGRTPAISNAIASALNDNSAALQQITDVITPLLETFSVGILGNPFAFEALQNFTTSAGTQTLLATLRNATDVGLPLLQRVLGTADFLGNITGILQTEVNLLSPTATLQPEPGAQALSATPLLYEERTPSWRQGGGRGLLQAPVSAGQFLQQFFNPYYRASAPPASPASASSPSSGLPALPQAASFAQLVQQLVASRAPAAANATATQPATVAASPAQSPDGSPVPVLAAQAPMDSAATAAPLAAVNLLVQPAARAEPPAAVEAVAAAADAPGTTLLPMLSPQAVAPASALGLLGSGLPGQDPGSLLPAGISALATAAVLADQVRPQVDDLAGLISREAVGALSDSPFASVLHSAGLPGLPGLGIQAPPPPAGLDALLLGLINPQSPPAPPPYPSSLLDALSDAGSLVNTTVSGLTENVRVAAQALGVQPITLLLDASQEAPAQAPAQAGLTAALSSAGSLVNQTVSGVRAAADANIDGASNLVNETVMGVRANLQNAAAGLNLTVSQVAGVVIHTLDPTPSPSPTPVATSLQSQLSSLLGGNAASLLGVLGASSGAQQIPAQTPAGLLALLASLGSQAAPSQNPASPPGLLSALGALGLSTVPGQTPAPRNLSGALASLGAAGTTLEQGLADISAVEALVNPTAQAPAPGQAPFSGASMQPSASQPSNGHASPLLLTSNDPLQAAGSDVNSTMADLVGQINAAVTALNSTTSSTVSSLTAAIQQYNAAALAMQQATDFTNATERLMGDVASQTDAALHALQAMLNSTASTAGELFQGMTAALGGATSAAAHDVVDGAQQIQDFLIGALTDSFSSLQGVRGDISQSAAAAQDALSIVGPIAGNMSRSAAVAGFTAAGGSLRGTTSRAYNDVGSAAVALNDTLGQFEHEVVQLVRRISLPNPAAGLAAAVNRTQEVAAVVGDLQGILGSSVLGTLPGPLQGVLSSATTPSNLNLVALDEGLVEYLSAVALVPSLAPILAPSQAPVLAPAPSSHRQDATQQLPQPPSSVAPPSTVRPLQPSLPRPALPPLPGAAAGAGSRAQQAASDAQDLGNLIGSSVLGSEDALGTLTASPSGLDLSAADQQLLALLAADAAASVQAPSPAPAQAASPAGPNLDNTLLGLLLADSPGPSQPPRQAAVPAPDTSLPGLNLSRGQARRTLQVAEPTPGPGLIGGRRLQANAPRQSPDGAQAPSPDYAMQMSQAPATDAGEPAGLMASSADSIAELELLRQRSVGIQSLNSTAANAVTEDAALQQADSTFNGTLVDMLAELTAAVDTLNSTTGSAVQSLTAAMQQYNAAAAPGTQLSEHDSASGPAADSAVGPLSGPAAEAEAALHAMQNMLNGTATGIAGLIESVGGLLSPFAAAKDALGRWQQLAAFPFGPILGASSTPQDVVGVVGNSPAAAPQALSIGAPAAVTDEARISAPSEVPAASSSLSGDPFTAQDILRLLTDEAMAPAPQGAALAPGDAVTMAAPNAQIGPLQPLAGAAWQAGSALQSAGESLGNRTAAAGDALSVVVPAAANQTLTAAQLGLDAAWGAAQGTAQALGNVTVTVPLVIRGAASTAAQALGKATVTGPLVLSNATAGAALVAGDALSGAALGIGAAASTAAQDAQAGAQQLQQTAAGAAAQAGSFVEGIPGNVTTRTAAAGDAIGIVANGTVAAVQSDAGTAGHNLRNATADALGGVRGAALGLNAALARFVQSVPRLLPDPVGGIAAAVNRTQQLAAAVADIQRVLINAAVGGSESAVQDSKSAPDKPSGLDWASLDAGLLQALSAPGSVEAGQAPDLAPATASDDRQLTSQPSSPNLPGLPQPMLLIPPQIGAGSPALGRRLLQSADSDRAAAEEDSDADRHGRSPSGADRHAEERSRAPSHAPHHAPSHAPQSHRHEAWTPAPAPHHAEHRPRAPRLAPALAPSAPGLLQDLRAALSDVAQAPLPGLPGAPSSGPSLGSVLESVANLTGTYGATERAIERTGDALAAGNFTEAVRAARGIDPDLSSLLSDLDLGDIADDLGLDLSGSLSLDLPSESLPSLPSPAIDIMEALQGNFSATGNKAVQDAGGFFDLILTEAANMANSVPEMFDPLAAIGEKLGFHVETPLTHFVHKLQNLTVPKTVAQAEDEVQGLFSDICSPSSFDQAEMEPAACISEQVTLQLVPWSCAFDVLEDPATITCMPAYLQLSTAPASCNLKYRSAPEWTGKECLLNATVWGESSQVTWGASNNLPKLHRAVSDVVDHLKKVEQNVTAMIQPLFSKPKPSKNVTVSARLNSTASNVSSMWNLVSTAAGNIGRWLNNFIPDSISLSAGD</sequence>
<reference evidence="3 4" key="1">
    <citation type="submission" date="2023-10" db="EMBL/GenBank/DDBJ databases">
        <authorList>
            <person name="Maclean D."/>
            <person name="Macfadyen A."/>
        </authorList>
    </citation>
    <scope>NUCLEOTIDE SEQUENCE [LARGE SCALE GENOMIC DNA]</scope>
</reference>
<keyword evidence="1" id="KW-0945">Host-virus interaction</keyword>
<organism evidence="3 4">
    <name type="scientific">Coccomyxa viridis</name>
    <dbReference type="NCBI Taxonomy" id="1274662"/>
    <lineage>
        <taxon>Eukaryota</taxon>
        <taxon>Viridiplantae</taxon>
        <taxon>Chlorophyta</taxon>
        <taxon>core chlorophytes</taxon>
        <taxon>Trebouxiophyceae</taxon>
        <taxon>Trebouxiophyceae incertae sedis</taxon>
        <taxon>Coccomyxaceae</taxon>
        <taxon>Coccomyxa</taxon>
    </lineage>
</organism>
<gene>
    <name evidence="3" type="ORF">CVIRNUC_009828</name>
</gene>
<feature type="compositionally biased region" description="Pro residues" evidence="2">
    <location>
        <begin position="2467"/>
        <end position="2478"/>
    </location>
</feature>
<feature type="compositionally biased region" description="Low complexity" evidence="2">
    <location>
        <begin position="2548"/>
        <end position="2558"/>
    </location>
</feature>
<feature type="compositionally biased region" description="Polar residues" evidence="2">
    <location>
        <begin position="912"/>
        <end position="923"/>
    </location>
</feature>
<feature type="region of interest" description="Disordered" evidence="2">
    <location>
        <begin position="909"/>
        <end position="974"/>
    </location>
</feature>
<feature type="compositionally biased region" description="Low complexity" evidence="2">
    <location>
        <begin position="927"/>
        <end position="941"/>
    </location>
</feature>
<dbReference type="PANTHER" id="PTHR13037">
    <property type="entry name" value="FORMIN"/>
    <property type="match status" value="1"/>
</dbReference>
<feature type="region of interest" description="Disordered" evidence="2">
    <location>
        <begin position="2548"/>
        <end position="2643"/>
    </location>
</feature>
<feature type="compositionally biased region" description="Low complexity" evidence="2">
    <location>
        <begin position="2095"/>
        <end position="2108"/>
    </location>
</feature>
<comment type="caution">
    <text evidence="3">The sequence shown here is derived from an EMBL/GenBank/DDBJ whole genome shotgun (WGS) entry which is preliminary data.</text>
</comment>
<protein>
    <submittedName>
        <fullName evidence="3">Uncharacterized protein</fullName>
    </submittedName>
</protein>
<feature type="compositionally biased region" description="Low complexity" evidence="2">
    <location>
        <begin position="3254"/>
        <end position="3269"/>
    </location>
</feature>
<evidence type="ECO:0000313" key="4">
    <source>
        <dbReference type="Proteomes" id="UP001314263"/>
    </source>
</evidence>
<dbReference type="PANTHER" id="PTHR13037:SF24">
    <property type="entry name" value="POLYCOMB PROTEIN PCL-RELATED"/>
    <property type="match status" value="1"/>
</dbReference>
<accession>A0AAV1IH13</accession>
<feature type="region of interest" description="Disordered" evidence="2">
    <location>
        <begin position="2095"/>
        <end position="2137"/>
    </location>
</feature>
<feature type="compositionally biased region" description="Polar residues" evidence="2">
    <location>
        <begin position="2109"/>
        <end position="2131"/>
    </location>
</feature>
<evidence type="ECO:0000313" key="3">
    <source>
        <dbReference type="EMBL" id="CAK0786614.1"/>
    </source>
</evidence>
<evidence type="ECO:0000256" key="2">
    <source>
        <dbReference type="SAM" id="MobiDB-lite"/>
    </source>
</evidence>
<feature type="region of interest" description="Disordered" evidence="2">
    <location>
        <begin position="2746"/>
        <end position="2771"/>
    </location>
</feature>
<feature type="compositionally biased region" description="Basic and acidic residues" evidence="2">
    <location>
        <begin position="3284"/>
        <end position="3315"/>
    </location>
</feature>
<feature type="compositionally biased region" description="Low complexity" evidence="2">
    <location>
        <begin position="949"/>
        <end position="967"/>
    </location>
</feature>